<gene>
    <name evidence="3" type="ORF">PEPS_41650</name>
</gene>
<keyword evidence="1" id="KW-1133">Transmembrane helix</keyword>
<dbReference type="Gene3D" id="3.60.10.10">
    <property type="entry name" value="Endonuclease/exonuclease/phosphatase"/>
    <property type="match status" value="1"/>
</dbReference>
<reference evidence="3 4" key="1">
    <citation type="submission" date="2021-12" db="EMBL/GenBank/DDBJ databases">
        <title>Genome sequencing of bacteria with rrn-lacking chromosome and rrn-plasmid.</title>
        <authorList>
            <person name="Anda M."/>
            <person name="Iwasaki W."/>
        </authorList>
    </citation>
    <scope>NUCLEOTIDE SEQUENCE [LARGE SCALE GENOMIC DNA]</scope>
    <source>
        <strain evidence="3 4">NBRC 101262</strain>
        <plasmid evidence="3 4">pPP4</plasmid>
    </source>
</reference>
<dbReference type="EMBL" id="AP025296">
    <property type="protein sequence ID" value="BDD01885.1"/>
    <property type="molecule type" value="Genomic_DNA"/>
</dbReference>
<dbReference type="Pfam" id="PF03372">
    <property type="entry name" value="Exo_endo_phos"/>
    <property type="match status" value="1"/>
</dbReference>
<feature type="transmembrane region" description="Helical" evidence="1">
    <location>
        <begin position="46"/>
        <end position="69"/>
    </location>
</feature>
<feature type="transmembrane region" description="Helical" evidence="1">
    <location>
        <begin position="20"/>
        <end position="40"/>
    </location>
</feature>
<organism evidence="3 4">
    <name type="scientific">Persicobacter psychrovividus</name>
    <dbReference type="NCBI Taxonomy" id="387638"/>
    <lineage>
        <taxon>Bacteria</taxon>
        <taxon>Pseudomonadati</taxon>
        <taxon>Bacteroidota</taxon>
        <taxon>Cytophagia</taxon>
        <taxon>Cytophagales</taxon>
        <taxon>Persicobacteraceae</taxon>
        <taxon>Persicobacter</taxon>
    </lineage>
</organism>
<keyword evidence="3" id="KW-0378">Hydrolase</keyword>
<evidence type="ECO:0000313" key="3">
    <source>
        <dbReference type="EMBL" id="BDD01885.1"/>
    </source>
</evidence>
<dbReference type="Proteomes" id="UP001354989">
    <property type="component" value="Plasmid pPP4"/>
</dbReference>
<feature type="domain" description="Endonuclease/exonuclease/phosphatase" evidence="2">
    <location>
        <begin position="91"/>
        <end position="295"/>
    </location>
</feature>
<accession>A0ABN6LFC7</accession>
<keyword evidence="3" id="KW-0255">Endonuclease</keyword>
<protein>
    <submittedName>
        <fullName evidence="3">Endonuclease</fullName>
    </submittedName>
</protein>
<dbReference type="InterPro" id="IPR036691">
    <property type="entry name" value="Endo/exonu/phosph_ase_sf"/>
</dbReference>
<keyword evidence="3" id="KW-0614">Plasmid</keyword>
<dbReference type="InterPro" id="IPR005135">
    <property type="entry name" value="Endo/exonuclease/phosphatase"/>
</dbReference>
<evidence type="ECO:0000259" key="2">
    <source>
        <dbReference type="Pfam" id="PF03372"/>
    </source>
</evidence>
<keyword evidence="3" id="KW-0540">Nuclease</keyword>
<proteinExistence type="predicted"/>
<evidence type="ECO:0000256" key="1">
    <source>
        <dbReference type="SAM" id="Phobius"/>
    </source>
</evidence>
<keyword evidence="4" id="KW-1185">Reference proteome</keyword>
<keyword evidence="1" id="KW-0812">Transmembrane</keyword>
<dbReference type="SUPFAM" id="SSF56219">
    <property type="entry name" value="DNase I-like"/>
    <property type="match status" value="1"/>
</dbReference>
<sequence>MMSFLPSLRVSHWTFRFFDFVRLQVVVIQLLLFVVNFYFMKDWGAYGLYAQLFLGVAMLFQAYIIAPYFPLNLLIARKKQGAHPVTMISTNVLQKNKDYHLLIAMVKKHQPDILLTMESNQRWEDALSVLEQEYSYCYKIPKENRYGMHFYTKLPVKHLKEHYFISEDRPAIHVQLQDQGGRDFSFWGIHPPPPSPTEKPTSAQKDAELMMIAKQIRELETPCLVAGDFNNVCWSRSSRLFSEISTLNDARIKNGFHNTFPATVPIFRFPLDLLFNSKEIAIEAMKVMPSIGSDHFPLFAKFSIQQQQTEEAAPLEKELEHTADEIIKKGEQALDEEGGEEDGD</sequence>
<dbReference type="GO" id="GO:0004519">
    <property type="term" value="F:endonuclease activity"/>
    <property type="evidence" value="ECO:0007669"/>
    <property type="project" value="UniProtKB-KW"/>
</dbReference>
<evidence type="ECO:0000313" key="4">
    <source>
        <dbReference type="Proteomes" id="UP001354989"/>
    </source>
</evidence>
<geneLocation type="plasmid" evidence="3 4">
    <name>pPP4</name>
</geneLocation>
<keyword evidence="1" id="KW-0472">Membrane</keyword>
<name>A0ABN6LFC7_9BACT</name>